<feature type="region of interest" description="Disordered" evidence="5">
    <location>
        <begin position="111"/>
        <end position="245"/>
    </location>
</feature>
<evidence type="ECO:0000256" key="1">
    <source>
        <dbReference type="ARBA" id="ARBA00022723"/>
    </source>
</evidence>
<dbReference type="AlphaFoldDB" id="A0AAV1I8Y1"/>
<feature type="domain" description="TFIIS central" evidence="6">
    <location>
        <begin position="315"/>
        <end position="429"/>
    </location>
</feature>
<feature type="compositionally biased region" description="Acidic residues" evidence="5">
    <location>
        <begin position="132"/>
        <end position="141"/>
    </location>
</feature>
<reference evidence="7 8" key="1">
    <citation type="submission" date="2023-10" db="EMBL/GenBank/DDBJ databases">
        <authorList>
            <person name="Maclean D."/>
            <person name="Macfadyen A."/>
        </authorList>
    </citation>
    <scope>NUCLEOTIDE SEQUENCE [LARGE SCALE GENOMIC DNA]</scope>
</reference>
<feature type="compositionally biased region" description="Basic and acidic residues" evidence="5">
    <location>
        <begin position="258"/>
        <end position="267"/>
    </location>
</feature>
<evidence type="ECO:0000256" key="3">
    <source>
        <dbReference type="ARBA" id="ARBA00022833"/>
    </source>
</evidence>
<feature type="compositionally biased region" description="Pro residues" evidence="5">
    <location>
        <begin position="1185"/>
        <end position="1205"/>
    </location>
</feature>
<dbReference type="PANTHER" id="PTHR11477">
    <property type="entry name" value="TRANSCRIPTION FACTOR S-II ZINC FINGER DOMAIN-CONTAINING PROTEIN"/>
    <property type="match status" value="1"/>
</dbReference>
<dbReference type="InterPro" id="IPR012921">
    <property type="entry name" value="SPOC_C"/>
</dbReference>
<keyword evidence="4" id="KW-0539">Nucleus</keyword>
<dbReference type="GO" id="GO:0005634">
    <property type="term" value="C:nucleus"/>
    <property type="evidence" value="ECO:0007669"/>
    <property type="project" value="TreeGrafter"/>
</dbReference>
<dbReference type="Pfam" id="PF07500">
    <property type="entry name" value="TFIIS_M"/>
    <property type="match status" value="1"/>
</dbReference>
<feature type="region of interest" description="Disordered" evidence="5">
    <location>
        <begin position="786"/>
        <end position="913"/>
    </location>
</feature>
<dbReference type="InterPro" id="IPR036575">
    <property type="entry name" value="TFIIS_cen_dom_sf"/>
</dbReference>
<feature type="compositionally biased region" description="Low complexity" evidence="5">
    <location>
        <begin position="172"/>
        <end position="186"/>
    </location>
</feature>
<evidence type="ECO:0000256" key="2">
    <source>
        <dbReference type="ARBA" id="ARBA00022771"/>
    </source>
</evidence>
<name>A0AAV1I8Y1_9CHLO</name>
<evidence type="ECO:0000256" key="4">
    <source>
        <dbReference type="ARBA" id="ARBA00023242"/>
    </source>
</evidence>
<dbReference type="EMBL" id="CAUYUE010000007">
    <property type="protein sequence ID" value="CAK0782473.1"/>
    <property type="molecule type" value="Genomic_DNA"/>
</dbReference>
<evidence type="ECO:0000256" key="5">
    <source>
        <dbReference type="SAM" id="MobiDB-lite"/>
    </source>
</evidence>
<protein>
    <recommendedName>
        <fullName evidence="6">TFIIS central domain-containing protein</fullName>
    </recommendedName>
</protein>
<feature type="compositionally biased region" description="Low complexity" evidence="5">
    <location>
        <begin position="1002"/>
        <end position="1065"/>
    </location>
</feature>
<dbReference type="Pfam" id="PF07744">
    <property type="entry name" value="SPOC"/>
    <property type="match status" value="1"/>
</dbReference>
<feature type="region of interest" description="Disordered" evidence="5">
    <location>
        <begin position="947"/>
        <end position="1264"/>
    </location>
</feature>
<dbReference type="SUPFAM" id="SSF46942">
    <property type="entry name" value="Elongation factor TFIIS domain 2"/>
    <property type="match status" value="1"/>
</dbReference>
<evidence type="ECO:0000313" key="8">
    <source>
        <dbReference type="Proteomes" id="UP001314263"/>
    </source>
</evidence>
<evidence type="ECO:0000259" key="6">
    <source>
        <dbReference type="PROSITE" id="PS51321"/>
    </source>
</evidence>
<keyword evidence="8" id="KW-1185">Reference proteome</keyword>
<feature type="compositionally biased region" description="Low complexity" evidence="5">
    <location>
        <begin position="1078"/>
        <end position="1111"/>
    </location>
</feature>
<dbReference type="PANTHER" id="PTHR11477:SF0">
    <property type="entry name" value="IP08861P-RELATED"/>
    <property type="match status" value="1"/>
</dbReference>
<proteinExistence type="predicted"/>
<accession>A0AAV1I8Y1</accession>
<feature type="region of interest" description="Disordered" evidence="5">
    <location>
        <begin position="489"/>
        <end position="531"/>
    </location>
</feature>
<feature type="compositionally biased region" description="Low complexity" evidence="5">
    <location>
        <begin position="889"/>
        <end position="913"/>
    </location>
</feature>
<keyword evidence="1" id="KW-0479">Metal-binding</keyword>
<evidence type="ECO:0000313" key="7">
    <source>
        <dbReference type="EMBL" id="CAK0782473.1"/>
    </source>
</evidence>
<dbReference type="Proteomes" id="UP001314263">
    <property type="component" value="Unassembled WGS sequence"/>
</dbReference>
<comment type="caution">
    <text evidence="7">The sequence shown here is derived from an EMBL/GenBank/DDBJ whole genome shotgun (WGS) entry which is preliminary data.</text>
</comment>
<keyword evidence="3" id="KW-0862">Zinc</keyword>
<dbReference type="InterPro" id="IPR003618">
    <property type="entry name" value="TFIIS_cen_dom"/>
</dbReference>
<feature type="compositionally biased region" description="Basic and acidic residues" evidence="5">
    <location>
        <begin position="509"/>
        <end position="525"/>
    </location>
</feature>
<organism evidence="7 8">
    <name type="scientific">Coccomyxa viridis</name>
    <dbReference type="NCBI Taxonomy" id="1274662"/>
    <lineage>
        <taxon>Eukaryota</taxon>
        <taxon>Viridiplantae</taxon>
        <taxon>Chlorophyta</taxon>
        <taxon>core chlorophytes</taxon>
        <taxon>Trebouxiophyceae</taxon>
        <taxon>Trebouxiophyceae incertae sedis</taxon>
        <taxon>Coccomyxaceae</taxon>
        <taxon>Coccomyxa</taxon>
    </lineage>
</organism>
<dbReference type="SMART" id="SM00510">
    <property type="entry name" value="TFS2M"/>
    <property type="match status" value="1"/>
</dbReference>
<feature type="region of interest" description="Disordered" evidence="5">
    <location>
        <begin position="257"/>
        <end position="279"/>
    </location>
</feature>
<sequence>MSSERAKRAVKAPKKFEELDDSKASRHMKHIFRLLTKSDLTKDILEKELFILWPDNAQWYAAEIIKLDLKSYVATIEYTETEEEENNVKILDLVKSGEIAFKERKPVSYKLKKGELDAPDTPAGSPEREPGEESGSQDDSDNPVRQDASEGDSEAEQAPDATNGKTGAQGSARQAHARANAQQDANMGRADAKRSRGAAAEEQPSTPSKHFKTEPTPAGKRQVLPSEKALQLLQGGKVGPGDFSAADSASRKLLQSLMEKRAEDKKATPSSSFYGGERKVLAKPVRQGLTGKPGSVEASKSSKNVVLQERYIQHLKDGLDKAVAEAALHGREGASTDTLALATRVEAVLYKHYGGYNEGFRAKFRPVHFNLKDEKNPDFRGKVLRGEVQPVDLLRMEPKDMASEEVKQHRRKIEEQSLKNSVLDSAAAARFSTAAALEAAREKGIAGTIDWRDSTLAAEKAAADKKETQDEKLEVAGEESWVRAAEHPMRQPSGEGANGAAGPASAEQAVKEESDAKPETPRAIEGRLASGGSTSLAATASFDWAKIKERAREEAAAGPAKPRFEAFADFGGKEGGSPVGGEAPDLAQEPEPSLAPLSAEAARWQAVPDLAPIIASSSGRSQDAWSGKLTGMSSKTLQITADYLAGPADIAALLGQQEVHIKGRMPAENAEKFCEELRRSRRRTCSMAIVRSKDGPNQDFMDANAEYSSRGRAGISDIAGGVEGYFVPPSDLAERLIKTAYLAEGRHLQREADDGLPEELGSDQLLLLLVHLKDWGQHIMHTEQAVRKASPVHATSPEHTLPEKLPISPAHRASMSPHHASANMQDSRKTSARSPLHPQGPSAGLAAADASAERPTPAPVPSHAPRAGMADPGQRAVDPRQRAADPRLAATQALQTQAQPASPLPQAAQAQAAQAPAPAAPAGIDFGALGALAQALGVGLSMPAPGAPQQGEGLLPAGFPNSQSLPAQYQQPQQSGVQQPQGGPQHSQQPQQSLPWGPGNHQGTLGSQQQQHQPQQLWPHQTSAAGAPGPQQPQQLPGPPGMHQQQQQQQPWQPAPGPKQQQQMPLTLAPPQQGMQSPVHGQYGQQLQQQPYGQQVQSQQQGHPLPVLAPGHQGGPPQPGGQQRPPVQLPPPQQLVAPGGQPRPITLAPPGQPPHGPRPQQPITLPPPGQQHVQRPPAPITLRPPGQPPQQPRPQAPITLRPPGPITLKAPVGQRAPGKPGRGRQAGRGRGDPRGRSSDSDGSATGKRPRVMGPGAKSIAGFQG</sequence>
<dbReference type="GO" id="GO:0006351">
    <property type="term" value="P:DNA-templated transcription"/>
    <property type="evidence" value="ECO:0007669"/>
    <property type="project" value="InterPro"/>
</dbReference>
<feature type="compositionally biased region" description="Basic and acidic residues" evidence="5">
    <location>
        <begin position="1229"/>
        <end position="1239"/>
    </location>
</feature>
<gene>
    <name evidence="7" type="ORF">CVIRNUC_005705</name>
</gene>
<dbReference type="Gene3D" id="1.10.472.30">
    <property type="entry name" value="Transcription elongation factor S-II, central domain"/>
    <property type="match status" value="1"/>
</dbReference>
<feature type="compositionally biased region" description="Low complexity" evidence="5">
    <location>
        <begin position="962"/>
        <end position="993"/>
    </location>
</feature>
<feature type="compositionally biased region" description="Pro residues" evidence="5">
    <location>
        <begin position="1150"/>
        <end position="1169"/>
    </location>
</feature>
<dbReference type="GO" id="GO:0008270">
    <property type="term" value="F:zinc ion binding"/>
    <property type="evidence" value="ECO:0007669"/>
    <property type="project" value="UniProtKB-KW"/>
</dbReference>
<dbReference type="PROSITE" id="PS51321">
    <property type="entry name" value="TFIIS_CENTRAL"/>
    <property type="match status" value="1"/>
</dbReference>
<keyword evidence="2" id="KW-0863">Zinc-finger</keyword>